<dbReference type="OrthoDB" id="2102561at2759"/>
<dbReference type="GO" id="GO:0019433">
    <property type="term" value="P:triglyceride catabolic process"/>
    <property type="evidence" value="ECO:0007669"/>
    <property type="project" value="TreeGrafter"/>
</dbReference>
<dbReference type="InterPro" id="IPR002347">
    <property type="entry name" value="SDR_fam"/>
</dbReference>
<dbReference type="SUPFAM" id="SSF51735">
    <property type="entry name" value="NAD(P)-binding Rossmann-fold domains"/>
    <property type="match status" value="1"/>
</dbReference>
<dbReference type="Pfam" id="PF00106">
    <property type="entry name" value="adh_short"/>
    <property type="match status" value="1"/>
</dbReference>
<dbReference type="STRING" id="984485.A0A1E4RE97"/>
<evidence type="ECO:0000256" key="4">
    <source>
        <dbReference type="RuleBase" id="RU000363"/>
    </source>
</evidence>
<evidence type="ECO:0000256" key="3">
    <source>
        <dbReference type="ARBA" id="ARBA00023002"/>
    </source>
</evidence>
<reference evidence="6" key="1">
    <citation type="submission" date="2016-05" db="EMBL/GenBank/DDBJ databases">
        <title>Comparative genomics of biotechnologically important yeasts.</title>
        <authorList>
            <consortium name="DOE Joint Genome Institute"/>
            <person name="Riley R."/>
            <person name="Haridas S."/>
            <person name="Wolfe K.H."/>
            <person name="Lopes M.R."/>
            <person name="Hittinger C.T."/>
            <person name="Goker M."/>
            <person name="Salamov A."/>
            <person name="Wisecaver J."/>
            <person name="Long T.M."/>
            <person name="Aerts A.L."/>
            <person name="Barry K."/>
            <person name="Choi C."/>
            <person name="Clum A."/>
            <person name="Coughlan A.Y."/>
            <person name="Deshpande S."/>
            <person name="Douglass A.P."/>
            <person name="Hanson S.J."/>
            <person name="Klenk H.-P."/>
            <person name="Labutti K."/>
            <person name="Lapidus A."/>
            <person name="Lindquist E."/>
            <person name="Lipzen A."/>
            <person name="Meier-Kolthoff J.P."/>
            <person name="Ohm R.A."/>
            <person name="Otillar R.P."/>
            <person name="Pangilinan J."/>
            <person name="Peng Y."/>
            <person name="Rokas A."/>
            <person name="Rosa C.A."/>
            <person name="Scheuner C."/>
            <person name="Sibirny A.A."/>
            <person name="Slot J.C."/>
            <person name="Stielow J.B."/>
            <person name="Sun H."/>
            <person name="Kurtzman C.P."/>
            <person name="Blackwell M."/>
            <person name="Grigoriev I.V."/>
            <person name="Jeffries T.W."/>
        </authorList>
    </citation>
    <scope>NUCLEOTIDE SEQUENCE [LARGE SCALE GENOMIC DNA]</scope>
    <source>
        <strain evidence="6">NRRL Y-1933</strain>
    </source>
</reference>
<dbReference type="GO" id="GO:0005783">
    <property type="term" value="C:endoplasmic reticulum"/>
    <property type="evidence" value="ECO:0007669"/>
    <property type="project" value="TreeGrafter"/>
</dbReference>
<keyword evidence="2" id="KW-0521">NADP</keyword>
<dbReference type="PANTHER" id="PTHR44169">
    <property type="entry name" value="NADPH-DEPENDENT 1-ACYLDIHYDROXYACETONE PHOSPHATE REDUCTASE"/>
    <property type="match status" value="1"/>
</dbReference>
<organism evidence="5 6">
    <name type="scientific">Hyphopichia burtonii NRRL Y-1933</name>
    <dbReference type="NCBI Taxonomy" id="984485"/>
    <lineage>
        <taxon>Eukaryota</taxon>
        <taxon>Fungi</taxon>
        <taxon>Dikarya</taxon>
        <taxon>Ascomycota</taxon>
        <taxon>Saccharomycotina</taxon>
        <taxon>Pichiomycetes</taxon>
        <taxon>Debaryomycetaceae</taxon>
        <taxon>Hyphopichia</taxon>
    </lineage>
</organism>
<evidence type="ECO:0000256" key="2">
    <source>
        <dbReference type="ARBA" id="ARBA00022857"/>
    </source>
</evidence>
<dbReference type="RefSeq" id="XP_020074637.1">
    <property type="nucleotide sequence ID" value="XM_020221747.1"/>
</dbReference>
<protein>
    <submittedName>
        <fullName evidence="5">1-acyl dihydroxyacetone phosphate reductase ribitol 2-dehydrogenase</fullName>
    </submittedName>
</protein>
<dbReference type="EMBL" id="KV454544">
    <property type="protein sequence ID" value="ODV65570.1"/>
    <property type="molecule type" value="Genomic_DNA"/>
</dbReference>
<comment type="similarity">
    <text evidence="1 4">Belongs to the short-chain dehydrogenases/reductases (SDR) family.</text>
</comment>
<dbReference type="PRINTS" id="PR00080">
    <property type="entry name" value="SDRFAMILY"/>
</dbReference>
<dbReference type="InterPro" id="IPR036291">
    <property type="entry name" value="NAD(P)-bd_dom_sf"/>
</dbReference>
<dbReference type="GO" id="GO:0000140">
    <property type="term" value="F:acylglycerone-phosphate reductase (NADP+) activity"/>
    <property type="evidence" value="ECO:0007669"/>
    <property type="project" value="TreeGrafter"/>
</dbReference>
<dbReference type="PANTHER" id="PTHR44169:SF6">
    <property type="entry name" value="NADPH-DEPENDENT 1-ACYLDIHYDROXYACETONE PHOSPHATE REDUCTASE"/>
    <property type="match status" value="1"/>
</dbReference>
<dbReference type="PRINTS" id="PR00081">
    <property type="entry name" value="GDHRDH"/>
</dbReference>
<keyword evidence="3" id="KW-0560">Oxidoreductase</keyword>
<proteinExistence type="inferred from homology"/>
<dbReference type="Proteomes" id="UP000095085">
    <property type="component" value="Unassembled WGS sequence"/>
</dbReference>
<name>A0A1E4RE97_9ASCO</name>
<dbReference type="AlphaFoldDB" id="A0A1E4RE97"/>
<dbReference type="Gene3D" id="3.40.50.720">
    <property type="entry name" value="NAD(P)-binding Rossmann-like Domain"/>
    <property type="match status" value="1"/>
</dbReference>
<evidence type="ECO:0000256" key="1">
    <source>
        <dbReference type="ARBA" id="ARBA00006484"/>
    </source>
</evidence>
<dbReference type="GeneID" id="30996296"/>
<accession>A0A1E4RE97</accession>
<dbReference type="GO" id="GO:0006654">
    <property type="term" value="P:phosphatidic acid biosynthetic process"/>
    <property type="evidence" value="ECO:0007669"/>
    <property type="project" value="TreeGrafter"/>
</dbReference>
<dbReference type="InterPro" id="IPR020904">
    <property type="entry name" value="Sc_DH/Rdtase_CS"/>
</dbReference>
<dbReference type="GO" id="GO:0004806">
    <property type="term" value="F:triacylglycerol lipase activity"/>
    <property type="evidence" value="ECO:0007669"/>
    <property type="project" value="TreeGrafter"/>
</dbReference>
<evidence type="ECO:0000313" key="6">
    <source>
        <dbReference type="Proteomes" id="UP000095085"/>
    </source>
</evidence>
<gene>
    <name evidence="5" type="ORF">HYPBUDRAFT_153820</name>
</gene>
<evidence type="ECO:0000313" key="5">
    <source>
        <dbReference type="EMBL" id="ODV65570.1"/>
    </source>
</evidence>
<dbReference type="GO" id="GO:0005811">
    <property type="term" value="C:lipid droplet"/>
    <property type="evidence" value="ECO:0007669"/>
    <property type="project" value="TreeGrafter"/>
</dbReference>
<keyword evidence="6" id="KW-1185">Reference proteome</keyword>
<sequence>MKYALVTGASSGIGFEVCKNLANRGYKVLGCTIAKEVEKMAPLKELGVVPIECDISSVSDIKKMAQVVEEETGGRLDILYNNAGILIAGAAVEFDDLEAKKLFDVNVLGHIYVTKYMIKYVILAKGTIIFTSSVAARVPLLWVSLYCATKAAIDQYALGLHGEMKHYGVRVISVITGGVDTAICDNNVNYTTDGGLFDVPAARESMISSAMMLRQQISISPKEYAKQVLGKAIGGRGGFNVYAGGRAYFLHLVSRFVPLWLMEWGISFHFKQLSVWAQLRKKLRDQSAKRLA</sequence>
<dbReference type="PROSITE" id="PS00061">
    <property type="entry name" value="ADH_SHORT"/>
    <property type="match status" value="1"/>
</dbReference>